<dbReference type="InterPro" id="IPR005835">
    <property type="entry name" value="NTP_transferase_dom"/>
</dbReference>
<organism evidence="2 3">
    <name type="scientific">Methylomonas methanica</name>
    <dbReference type="NCBI Taxonomy" id="421"/>
    <lineage>
        <taxon>Bacteria</taxon>
        <taxon>Pseudomonadati</taxon>
        <taxon>Pseudomonadota</taxon>
        <taxon>Gammaproteobacteria</taxon>
        <taxon>Methylococcales</taxon>
        <taxon>Methylococcaceae</taxon>
        <taxon>Methylomonas</taxon>
    </lineage>
</organism>
<dbReference type="Gene3D" id="3.90.550.10">
    <property type="entry name" value="Spore Coat Polysaccharide Biosynthesis Protein SpsA, Chain A"/>
    <property type="match status" value="1"/>
</dbReference>
<dbReference type="NCBIfam" id="NF045761">
    <property type="entry name" value="NAMPUrTaseMurU"/>
    <property type="match status" value="1"/>
</dbReference>
<dbReference type="PANTHER" id="PTHR22572">
    <property type="entry name" value="SUGAR-1-PHOSPHATE GUANYL TRANSFERASE"/>
    <property type="match status" value="1"/>
</dbReference>
<dbReference type="EMBL" id="LUUG01000053">
    <property type="protein sequence ID" value="OAI06896.1"/>
    <property type="molecule type" value="Genomic_DNA"/>
</dbReference>
<sequence length="232" mass="25282">MKAMILAAGRGERMRPLTDHTPKPLLKAAGKALIEYTIENLANAGFGEIVINIAHLGEQIKDYCESGKRWNVSIEYSDEGETALETAGGIAKALPLLGDEPFLVLNADIICDYPLANLRTRAIDLAHLVMINNPPHHPEGDFSLNAGGLLAEQGLNKLTFSGIGVYHPKLFANIPAAPLKLRPVLNRAMQEQRISGEKFSGLWMDIGTPERLAELGKQQARDTSKHTEDVAN</sequence>
<keyword evidence="2" id="KW-0808">Transferase</keyword>
<dbReference type="RefSeq" id="WP_064007788.1">
    <property type="nucleotide sequence ID" value="NZ_LUUG01000053.1"/>
</dbReference>
<protein>
    <submittedName>
        <fullName evidence="2">Mannose-1-phosphate guanylyltransferase</fullName>
    </submittedName>
</protein>
<comment type="caution">
    <text evidence="2">The sequence shown here is derived from an EMBL/GenBank/DDBJ whole genome shotgun (WGS) entry which is preliminary data.</text>
</comment>
<dbReference type="InterPro" id="IPR029044">
    <property type="entry name" value="Nucleotide-diphossugar_trans"/>
</dbReference>
<dbReference type="AlphaFoldDB" id="A0A177MM75"/>
<evidence type="ECO:0000313" key="3">
    <source>
        <dbReference type="Proteomes" id="UP000078090"/>
    </source>
</evidence>
<accession>A0A177MM75</accession>
<evidence type="ECO:0000259" key="1">
    <source>
        <dbReference type="Pfam" id="PF00483"/>
    </source>
</evidence>
<proteinExistence type="predicted"/>
<dbReference type="InterPro" id="IPR054790">
    <property type="entry name" value="MurU"/>
</dbReference>
<name>A0A177MM75_METMH</name>
<dbReference type="OrthoDB" id="9788272at2"/>
<gene>
    <name evidence="2" type="ORF">A1332_10120</name>
</gene>
<evidence type="ECO:0000313" key="2">
    <source>
        <dbReference type="EMBL" id="OAI06896.1"/>
    </source>
</evidence>
<dbReference type="SUPFAM" id="SSF53448">
    <property type="entry name" value="Nucleotide-diphospho-sugar transferases"/>
    <property type="match status" value="1"/>
</dbReference>
<dbReference type="CDD" id="cd06422">
    <property type="entry name" value="NTP_transferase_like_1"/>
    <property type="match status" value="1"/>
</dbReference>
<feature type="domain" description="Nucleotidyl transferase" evidence="1">
    <location>
        <begin position="2"/>
        <end position="141"/>
    </location>
</feature>
<dbReference type="Pfam" id="PF00483">
    <property type="entry name" value="NTP_transferase"/>
    <property type="match status" value="1"/>
</dbReference>
<dbReference type="InterPro" id="IPR050486">
    <property type="entry name" value="Mannose-1P_guanyltransferase"/>
</dbReference>
<dbReference type="GO" id="GO:0016779">
    <property type="term" value="F:nucleotidyltransferase activity"/>
    <property type="evidence" value="ECO:0007669"/>
    <property type="project" value="UniProtKB-KW"/>
</dbReference>
<reference evidence="2 3" key="1">
    <citation type="submission" date="2016-03" db="EMBL/GenBank/DDBJ databases">
        <authorList>
            <person name="Ploux O."/>
        </authorList>
    </citation>
    <scope>NUCLEOTIDE SEQUENCE [LARGE SCALE GENOMIC DNA]</scope>
    <source>
        <strain evidence="2 3">R-45363</strain>
    </source>
</reference>
<keyword evidence="2" id="KW-0548">Nucleotidyltransferase</keyword>
<dbReference type="Proteomes" id="UP000078090">
    <property type="component" value="Unassembled WGS sequence"/>
</dbReference>